<proteinExistence type="predicted"/>
<reference evidence="1" key="1">
    <citation type="journal article" date="2019" name="Sci. Rep.">
        <title>Draft genome of Tanacetum cinerariifolium, the natural source of mosquito coil.</title>
        <authorList>
            <person name="Yamashiro T."/>
            <person name="Shiraishi A."/>
            <person name="Satake H."/>
            <person name="Nakayama K."/>
        </authorList>
    </citation>
    <scope>NUCLEOTIDE SEQUENCE</scope>
</reference>
<evidence type="ECO:0000313" key="1">
    <source>
        <dbReference type="EMBL" id="GEW65190.1"/>
    </source>
</evidence>
<dbReference type="EMBL" id="BKCJ010067683">
    <property type="protein sequence ID" value="GEW65190.1"/>
    <property type="molecule type" value="Genomic_DNA"/>
</dbReference>
<protein>
    <submittedName>
        <fullName evidence="1">Uncharacterized protein</fullName>
    </submittedName>
</protein>
<dbReference type="AlphaFoldDB" id="A0A699GWX6"/>
<sequence length="149" mass="15895">MANVTFADSHNMVAYLEKSPENANFAEIIDFLNVNPIRVERAATTTASLDVEQDSGTINRTQSTAIPNEPIPQGTNLEDAEIQGRYGDDIEITTTSTSITTTSINITTAEPITTVSASITTVGVFVSTAEPCTPTITTTVIEDKDLIIA</sequence>
<comment type="caution">
    <text evidence="1">The sequence shown here is derived from an EMBL/GenBank/DDBJ whole genome shotgun (WGS) entry which is preliminary data.</text>
</comment>
<accession>A0A699GWX6</accession>
<name>A0A699GWX6_TANCI</name>
<gene>
    <name evidence="1" type="ORF">Tci_237166</name>
</gene>
<organism evidence="1">
    <name type="scientific">Tanacetum cinerariifolium</name>
    <name type="common">Dalmatian daisy</name>
    <name type="synonym">Chrysanthemum cinerariifolium</name>
    <dbReference type="NCBI Taxonomy" id="118510"/>
    <lineage>
        <taxon>Eukaryota</taxon>
        <taxon>Viridiplantae</taxon>
        <taxon>Streptophyta</taxon>
        <taxon>Embryophyta</taxon>
        <taxon>Tracheophyta</taxon>
        <taxon>Spermatophyta</taxon>
        <taxon>Magnoliopsida</taxon>
        <taxon>eudicotyledons</taxon>
        <taxon>Gunneridae</taxon>
        <taxon>Pentapetalae</taxon>
        <taxon>asterids</taxon>
        <taxon>campanulids</taxon>
        <taxon>Asterales</taxon>
        <taxon>Asteraceae</taxon>
        <taxon>Asteroideae</taxon>
        <taxon>Anthemideae</taxon>
        <taxon>Anthemidinae</taxon>
        <taxon>Tanacetum</taxon>
    </lineage>
</organism>